<dbReference type="AlphaFoldDB" id="A0A2T1G2D1"/>
<comment type="caution">
    <text evidence="1">The sequence shown here is derived from an EMBL/GenBank/DDBJ whole genome shotgun (WGS) entry which is preliminary data.</text>
</comment>
<sequence>MPEDALTEAAKELESINDFYQDRAALYVENHSQSSRLSASSSVNIKGILKQTQVRQPIVLES</sequence>
<evidence type="ECO:0000313" key="2">
    <source>
        <dbReference type="Proteomes" id="UP000238937"/>
    </source>
</evidence>
<organism evidence="1 2">
    <name type="scientific">Chamaesiphon polymorphus CCALA 037</name>
    <dbReference type="NCBI Taxonomy" id="2107692"/>
    <lineage>
        <taxon>Bacteria</taxon>
        <taxon>Bacillati</taxon>
        <taxon>Cyanobacteriota</taxon>
        <taxon>Cyanophyceae</taxon>
        <taxon>Gomontiellales</taxon>
        <taxon>Chamaesiphonaceae</taxon>
        <taxon>Chamaesiphon</taxon>
    </lineage>
</organism>
<keyword evidence="2" id="KW-1185">Reference proteome</keyword>
<accession>A0A2T1G2D1</accession>
<proteinExistence type="predicted"/>
<evidence type="ECO:0000313" key="1">
    <source>
        <dbReference type="EMBL" id="PSB51385.1"/>
    </source>
</evidence>
<protein>
    <submittedName>
        <fullName evidence="1">Uncharacterized protein</fullName>
    </submittedName>
</protein>
<gene>
    <name evidence="1" type="ORF">C7B77_21650</name>
</gene>
<reference evidence="1 2" key="1">
    <citation type="submission" date="2018-03" db="EMBL/GenBank/DDBJ databases">
        <title>The ancient ancestry and fast evolution of plastids.</title>
        <authorList>
            <person name="Moore K.R."/>
            <person name="Magnabosco C."/>
            <person name="Momper L."/>
            <person name="Gold D.A."/>
            <person name="Bosak T."/>
            <person name="Fournier G.P."/>
        </authorList>
    </citation>
    <scope>NUCLEOTIDE SEQUENCE [LARGE SCALE GENOMIC DNA]</scope>
    <source>
        <strain evidence="1 2">CCALA 037</strain>
    </source>
</reference>
<name>A0A2T1G2D1_9CYAN</name>
<dbReference type="Proteomes" id="UP000238937">
    <property type="component" value="Unassembled WGS sequence"/>
</dbReference>
<dbReference type="EMBL" id="PVWO01000360">
    <property type="protein sequence ID" value="PSB51385.1"/>
    <property type="molecule type" value="Genomic_DNA"/>
</dbReference>